<protein>
    <recommendedName>
        <fullName evidence="4">RING-type E3 ubiquitin transferase</fullName>
        <ecNumber evidence="4">2.3.2.27</ecNumber>
    </recommendedName>
</protein>
<dbReference type="EMBL" id="JAVXUO010001296">
    <property type="protein sequence ID" value="KAK2983869.1"/>
    <property type="molecule type" value="Genomic_DNA"/>
</dbReference>
<evidence type="ECO:0000256" key="11">
    <source>
        <dbReference type="ARBA" id="ARBA00022989"/>
    </source>
</evidence>
<keyword evidence="10" id="KW-0862">Zinc</keyword>
<evidence type="ECO:0000313" key="18">
    <source>
        <dbReference type="EMBL" id="KAK2983869.1"/>
    </source>
</evidence>
<dbReference type="InterPro" id="IPR013083">
    <property type="entry name" value="Znf_RING/FYVE/PHD"/>
</dbReference>
<keyword evidence="5" id="KW-0808">Transferase</keyword>
<organism evidence="18 19">
    <name type="scientific">Escallonia rubra</name>
    <dbReference type="NCBI Taxonomy" id="112253"/>
    <lineage>
        <taxon>Eukaryota</taxon>
        <taxon>Viridiplantae</taxon>
        <taxon>Streptophyta</taxon>
        <taxon>Embryophyta</taxon>
        <taxon>Tracheophyta</taxon>
        <taxon>Spermatophyta</taxon>
        <taxon>Magnoliopsida</taxon>
        <taxon>eudicotyledons</taxon>
        <taxon>Gunneridae</taxon>
        <taxon>Pentapetalae</taxon>
        <taxon>asterids</taxon>
        <taxon>campanulids</taxon>
        <taxon>Escalloniales</taxon>
        <taxon>Escalloniaceae</taxon>
        <taxon>Escallonia</taxon>
    </lineage>
</organism>
<keyword evidence="6 16" id="KW-0812">Transmembrane</keyword>
<comment type="catalytic activity">
    <reaction evidence="1">
        <text>S-ubiquitinyl-[E2 ubiquitin-conjugating enzyme]-L-cysteine + [acceptor protein]-L-lysine = [E2 ubiquitin-conjugating enzyme]-L-cysteine + N(6)-ubiquitinyl-[acceptor protein]-L-lysine.</text>
        <dbReference type="EC" id="2.3.2.27"/>
    </reaction>
</comment>
<accession>A0AA88R6Z5</accession>
<dbReference type="Proteomes" id="UP001187471">
    <property type="component" value="Unassembled WGS sequence"/>
</dbReference>
<evidence type="ECO:0000256" key="7">
    <source>
        <dbReference type="ARBA" id="ARBA00022723"/>
    </source>
</evidence>
<evidence type="ECO:0000256" key="13">
    <source>
        <dbReference type="ARBA" id="ARBA00024209"/>
    </source>
</evidence>
<keyword evidence="12 16" id="KW-0472">Membrane</keyword>
<dbReference type="PANTHER" id="PTHR46913">
    <property type="entry name" value="RING-H2 FINGER PROTEIN ATL16"/>
    <property type="match status" value="1"/>
</dbReference>
<evidence type="ECO:0000256" key="2">
    <source>
        <dbReference type="ARBA" id="ARBA00004167"/>
    </source>
</evidence>
<keyword evidence="8 14" id="KW-0863">Zinc-finger</keyword>
<feature type="region of interest" description="Disordered" evidence="15">
    <location>
        <begin position="226"/>
        <end position="278"/>
    </location>
</feature>
<dbReference type="FunFam" id="3.30.40.10:FF:000187">
    <property type="entry name" value="E3 ubiquitin-protein ligase ATL6"/>
    <property type="match status" value="1"/>
</dbReference>
<feature type="region of interest" description="Disordered" evidence="15">
    <location>
        <begin position="21"/>
        <end position="53"/>
    </location>
</feature>
<evidence type="ECO:0000256" key="8">
    <source>
        <dbReference type="ARBA" id="ARBA00022771"/>
    </source>
</evidence>
<name>A0AA88R6Z5_9ASTE</name>
<dbReference type="Pfam" id="PF13639">
    <property type="entry name" value="zf-RING_2"/>
    <property type="match status" value="1"/>
</dbReference>
<keyword evidence="19" id="KW-1185">Reference proteome</keyword>
<dbReference type="InterPro" id="IPR001841">
    <property type="entry name" value="Znf_RING"/>
</dbReference>
<evidence type="ECO:0000256" key="9">
    <source>
        <dbReference type="ARBA" id="ARBA00022786"/>
    </source>
</evidence>
<evidence type="ECO:0000256" key="10">
    <source>
        <dbReference type="ARBA" id="ARBA00022833"/>
    </source>
</evidence>
<dbReference type="GO" id="GO:0016567">
    <property type="term" value="P:protein ubiquitination"/>
    <property type="evidence" value="ECO:0007669"/>
    <property type="project" value="InterPro"/>
</dbReference>
<dbReference type="CDD" id="cd16461">
    <property type="entry name" value="RING-H2_EL5-like"/>
    <property type="match status" value="1"/>
</dbReference>
<feature type="compositionally biased region" description="Low complexity" evidence="15">
    <location>
        <begin position="237"/>
        <end position="252"/>
    </location>
</feature>
<evidence type="ECO:0000256" key="12">
    <source>
        <dbReference type="ARBA" id="ARBA00023136"/>
    </source>
</evidence>
<dbReference type="GO" id="GO:0008270">
    <property type="term" value="F:zinc ion binding"/>
    <property type="evidence" value="ECO:0007669"/>
    <property type="project" value="UniProtKB-KW"/>
</dbReference>
<proteinExistence type="inferred from homology"/>
<dbReference type="PANTHER" id="PTHR46913:SF1">
    <property type="entry name" value="RING-H2 FINGER PROTEIN ATL16"/>
    <property type="match status" value="1"/>
</dbReference>
<evidence type="ECO:0000256" key="5">
    <source>
        <dbReference type="ARBA" id="ARBA00022679"/>
    </source>
</evidence>
<dbReference type="AlphaFoldDB" id="A0AA88R6Z5"/>
<dbReference type="GO" id="GO:0061630">
    <property type="term" value="F:ubiquitin protein ligase activity"/>
    <property type="evidence" value="ECO:0007669"/>
    <property type="project" value="UniProtKB-EC"/>
</dbReference>
<comment type="caution">
    <text evidence="18">The sequence shown here is derived from an EMBL/GenBank/DDBJ whole genome shotgun (WGS) entry which is preliminary data.</text>
</comment>
<comment type="subcellular location">
    <subcellularLocation>
        <location evidence="2">Membrane</location>
        <topology evidence="2">Single-pass membrane protein</topology>
    </subcellularLocation>
</comment>
<gene>
    <name evidence="18" type="ORF">RJ640_016601</name>
</gene>
<dbReference type="EC" id="2.3.2.27" evidence="4"/>
<feature type="domain" description="RING-type" evidence="17">
    <location>
        <begin position="146"/>
        <end position="188"/>
    </location>
</feature>
<dbReference type="SUPFAM" id="SSF57850">
    <property type="entry name" value="RING/U-box"/>
    <property type="match status" value="1"/>
</dbReference>
<keyword evidence="11 16" id="KW-1133">Transmembrane helix</keyword>
<dbReference type="PROSITE" id="PS50089">
    <property type="entry name" value="ZF_RING_2"/>
    <property type="match status" value="1"/>
</dbReference>
<evidence type="ECO:0000313" key="19">
    <source>
        <dbReference type="Proteomes" id="UP001187471"/>
    </source>
</evidence>
<evidence type="ECO:0000256" key="1">
    <source>
        <dbReference type="ARBA" id="ARBA00000900"/>
    </source>
</evidence>
<comment type="similarity">
    <text evidence="13">Belongs to the RING-type zinc finger family. ATL subfamily.</text>
</comment>
<feature type="transmembrane region" description="Helical" evidence="16">
    <location>
        <begin position="62"/>
        <end position="84"/>
    </location>
</feature>
<evidence type="ECO:0000256" key="15">
    <source>
        <dbReference type="SAM" id="MobiDB-lite"/>
    </source>
</evidence>
<dbReference type="SMART" id="SM00184">
    <property type="entry name" value="RING"/>
    <property type="match status" value="1"/>
</dbReference>
<evidence type="ECO:0000259" key="17">
    <source>
        <dbReference type="PROSITE" id="PS50089"/>
    </source>
</evidence>
<dbReference type="Gene3D" id="3.30.40.10">
    <property type="entry name" value="Zinc/RING finger domain, C3HC4 (zinc finger)"/>
    <property type="match status" value="1"/>
</dbReference>
<evidence type="ECO:0000256" key="16">
    <source>
        <dbReference type="SAM" id="Phobius"/>
    </source>
</evidence>
<reference evidence="18" key="1">
    <citation type="submission" date="2022-12" db="EMBL/GenBank/DDBJ databases">
        <title>Draft genome assemblies for two species of Escallonia (Escalloniales).</title>
        <authorList>
            <person name="Chanderbali A."/>
            <person name="Dervinis C."/>
            <person name="Anghel I."/>
            <person name="Soltis D."/>
            <person name="Soltis P."/>
            <person name="Zapata F."/>
        </authorList>
    </citation>
    <scope>NUCLEOTIDE SEQUENCE</scope>
    <source>
        <strain evidence="18">UCBG92.1500</strain>
        <tissue evidence="18">Leaf</tissue>
    </source>
</reference>
<keyword evidence="7" id="KW-0479">Metal-binding</keyword>
<evidence type="ECO:0000256" key="4">
    <source>
        <dbReference type="ARBA" id="ARBA00012483"/>
    </source>
</evidence>
<dbReference type="InterPro" id="IPR044600">
    <property type="entry name" value="ATL1/ATL16-like"/>
</dbReference>
<keyword evidence="9" id="KW-0833">Ubl conjugation pathway</keyword>
<sequence>MREKSSFPQLKNHVQYSFYAHLEEPKTPSPPPPTDMSGWDGRGLPPPQSHRPSNTYDVNSKIMLTAIISLSVVVVIVTALHIYARYILRRQARRRAALRQLGFFAAVQVQAGEQPKTGLDPLVISSLPSFVFKQTEGETGSAVMECAVCLSMLEDGETVRVLPNCKHKFHAECIDKWLSTQSTCPICRTDAEPRLMNEPSDELAVGVPPSAPSSLEVVTSNLTGEECTASDATAQPSSKVSGSSSRLSSFRRMLSRERSSRRIQSNGQEEIAEDIERQ</sequence>
<evidence type="ECO:0000256" key="6">
    <source>
        <dbReference type="ARBA" id="ARBA00022692"/>
    </source>
</evidence>
<dbReference type="GO" id="GO:0016020">
    <property type="term" value="C:membrane"/>
    <property type="evidence" value="ECO:0007669"/>
    <property type="project" value="UniProtKB-SubCell"/>
</dbReference>
<evidence type="ECO:0000256" key="3">
    <source>
        <dbReference type="ARBA" id="ARBA00004906"/>
    </source>
</evidence>
<comment type="pathway">
    <text evidence="3">Protein modification; protein ubiquitination.</text>
</comment>
<evidence type="ECO:0000256" key="14">
    <source>
        <dbReference type="PROSITE-ProRule" id="PRU00175"/>
    </source>
</evidence>